<dbReference type="KEGG" id="vg:80034371"/>
<sequence>MKLPKINKKILDAPFVSLHWKDINSNAAWLTLKEATHSKVTICISNGWLLKKDNDVHIVAGDVNFNDDGSLGEVGNITTIPTVNVLKVKKVKL</sequence>
<accession>A0A6S4PIE5</accession>
<dbReference type="Proteomes" id="UP000504827">
    <property type="component" value="Segment"/>
</dbReference>
<dbReference type="EMBL" id="AP013542">
    <property type="protein sequence ID" value="BAQ94196.1"/>
    <property type="molecule type" value="Genomic_DNA"/>
</dbReference>
<proteinExistence type="predicted"/>
<dbReference type="RefSeq" id="YP_010761293.1">
    <property type="nucleotide sequence ID" value="NC_047702.1"/>
</dbReference>
<evidence type="ECO:0000313" key="1">
    <source>
        <dbReference type="EMBL" id="BAQ94196.1"/>
    </source>
</evidence>
<dbReference type="GeneID" id="80034371"/>
<keyword evidence="2" id="KW-1185">Reference proteome</keyword>
<reference evidence="1 2" key="1">
    <citation type="journal article" date="2013" name="PLoS Genet.">
        <title>Expanding the Marine Virosphere Using Metagenomics.</title>
        <authorList>
            <person name="Mizuno C.M."/>
            <person name="Rodriguez-Valera F."/>
            <person name="Kimes N.E."/>
            <person name="Ghai R."/>
        </authorList>
    </citation>
    <scope>NUCLEOTIDE SEQUENCE [LARGE SCALE GENOMIC DNA]</scope>
    <source>
        <strain evidence="1">UvMED-CGR-U-MedDCM-OCT-S35-C6</strain>
    </source>
</reference>
<evidence type="ECO:0000313" key="2">
    <source>
        <dbReference type="Proteomes" id="UP000504827"/>
    </source>
</evidence>
<protein>
    <submittedName>
        <fullName evidence="1">Uncharacterized protein</fullName>
    </submittedName>
</protein>
<organism evidence="1 2">
    <name type="scientific">uncultured phage_MedDCM-OCT-S35-C6</name>
    <dbReference type="NCBI Taxonomy" id="2741075"/>
    <lineage>
        <taxon>Viruses</taxon>
        <taxon>Duplodnaviria</taxon>
        <taxon>Heunggongvirae</taxon>
        <taxon>Uroviricota</taxon>
        <taxon>Caudoviricetes</taxon>
        <taxon>Autographivirales</taxon>
        <taxon>Pelagivirus</taxon>
        <taxon>Pelagivirus S35C6</taxon>
    </lineage>
</organism>
<name>A0A6S4PIE5_9CAUD</name>